<dbReference type="KEGG" id="nli:G3M70_15110"/>
<protein>
    <submittedName>
        <fullName evidence="1">Helicase</fullName>
    </submittedName>
</protein>
<gene>
    <name evidence="1" type="ORF">G3M70_15110</name>
</gene>
<keyword evidence="1" id="KW-0378">Hydrolase</keyword>
<organism evidence="1 2">
    <name type="scientific">Candidatus Nitronauta litoralis</name>
    <dbReference type="NCBI Taxonomy" id="2705533"/>
    <lineage>
        <taxon>Bacteria</taxon>
        <taxon>Pseudomonadati</taxon>
        <taxon>Nitrospinota/Tectimicrobiota group</taxon>
        <taxon>Nitrospinota</taxon>
        <taxon>Nitrospinia</taxon>
        <taxon>Nitrospinales</taxon>
        <taxon>Nitrospinaceae</taxon>
        <taxon>Candidatus Nitronauta</taxon>
    </lineage>
</organism>
<keyword evidence="1" id="KW-0547">Nucleotide-binding</keyword>
<keyword evidence="1" id="KW-0067">ATP-binding</keyword>
<keyword evidence="1" id="KW-0347">Helicase</keyword>
<dbReference type="EMBL" id="CP048685">
    <property type="protein sequence ID" value="QPJ63131.1"/>
    <property type="molecule type" value="Genomic_DNA"/>
</dbReference>
<dbReference type="Proteomes" id="UP000594688">
    <property type="component" value="Chromosome"/>
</dbReference>
<proteinExistence type="predicted"/>
<reference evidence="1 2" key="1">
    <citation type="submission" date="2020-02" db="EMBL/GenBank/DDBJ databases">
        <title>Genomic and physiological characterization of two novel Nitrospinaceae genera.</title>
        <authorList>
            <person name="Mueller A.J."/>
            <person name="Jung M.-Y."/>
            <person name="Strachan C.R."/>
            <person name="Herbold C.W."/>
            <person name="Kirkegaard R.H."/>
            <person name="Daims H."/>
        </authorList>
    </citation>
    <scope>NUCLEOTIDE SEQUENCE [LARGE SCALE GENOMIC DNA]</scope>
    <source>
        <strain evidence="1">EB</strain>
    </source>
</reference>
<evidence type="ECO:0000313" key="2">
    <source>
        <dbReference type="Proteomes" id="UP000594688"/>
    </source>
</evidence>
<dbReference type="GO" id="GO:0004386">
    <property type="term" value="F:helicase activity"/>
    <property type="evidence" value="ECO:0007669"/>
    <property type="project" value="UniProtKB-KW"/>
</dbReference>
<sequence>MPRLLDFKMTIETGEKGTEGPVMFSINNHQVPLENVEGGCGPGETISGGFQVNSFAHSMTLIGPVKGDWEVKTIKVDFNCENTEPYSVTFGPVTLDDKTEVNVWSDPPLPTFDV</sequence>
<accession>A0A7T0BY63</accession>
<name>A0A7T0BY63_9BACT</name>
<evidence type="ECO:0000313" key="1">
    <source>
        <dbReference type="EMBL" id="QPJ63131.1"/>
    </source>
</evidence>
<dbReference type="AlphaFoldDB" id="A0A7T0BY63"/>